<feature type="domain" description="RNase H type-1" evidence="1">
    <location>
        <begin position="11"/>
        <end position="79"/>
    </location>
</feature>
<dbReference type="EMBL" id="JABEZY010000006">
    <property type="protein sequence ID" value="MBA0739572.1"/>
    <property type="molecule type" value="Genomic_DNA"/>
</dbReference>
<evidence type="ECO:0000313" key="2">
    <source>
        <dbReference type="EMBL" id="MBA0739572.1"/>
    </source>
</evidence>
<name>A0A7J9BTP7_GOSGO</name>
<reference evidence="2 3" key="1">
    <citation type="journal article" date="2019" name="Genome Biol. Evol.">
        <title>Insights into the evolution of the New World diploid cottons (Gossypium, subgenus Houzingenia) based on genome sequencing.</title>
        <authorList>
            <person name="Grover C.E."/>
            <person name="Arick M.A. 2nd"/>
            <person name="Thrash A."/>
            <person name="Conover J.L."/>
            <person name="Sanders W.S."/>
            <person name="Peterson D.G."/>
            <person name="Frelichowski J.E."/>
            <person name="Scheffler J.A."/>
            <person name="Scheffler B.E."/>
            <person name="Wendel J.F."/>
        </authorList>
    </citation>
    <scope>NUCLEOTIDE SEQUENCE [LARGE SCALE GENOMIC DNA]</scope>
    <source>
        <strain evidence="2">5</strain>
        <tissue evidence="2">Leaf</tissue>
    </source>
</reference>
<dbReference type="GO" id="GO:0004523">
    <property type="term" value="F:RNA-DNA hybrid ribonuclease activity"/>
    <property type="evidence" value="ECO:0007669"/>
    <property type="project" value="InterPro"/>
</dbReference>
<sequence>RPSENQIVRINFDAAFSQRHFRSTLRLVARNDRGKVLVSKSVLENRIASPFAAEACACSQAVRLGIGMGVDEVEIEGDAHISRRANQTTHIIATESLKREYEICLERVVPPYVVVSLGSRRQQEQEPN</sequence>
<organism evidence="2 3">
    <name type="scientific">Gossypium gossypioides</name>
    <name type="common">Mexican cotton</name>
    <name type="synonym">Selera gossypioides</name>
    <dbReference type="NCBI Taxonomy" id="34282"/>
    <lineage>
        <taxon>Eukaryota</taxon>
        <taxon>Viridiplantae</taxon>
        <taxon>Streptophyta</taxon>
        <taxon>Embryophyta</taxon>
        <taxon>Tracheophyta</taxon>
        <taxon>Spermatophyta</taxon>
        <taxon>Magnoliopsida</taxon>
        <taxon>eudicotyledons</taxon>
        <taxon>Gunneridae</taxon>
        <taxon>Pentapetalae</taxon>
        <taxon>rosids</taxon>
        <taxon>malvids</taxon>
        <taxon>Malvales</taxon>
        <taxon>Malvaceae</taxon>
        <taxon>Malvoideae</taxon>
        <taxon>Gossypium</taxon>
    </lineage>
</organism>
<proteinExistence type="predicted"/>
<evidence type="ECO:0000313" key="3">
    <source>
        <dbReference type="Proteomes" id="UP000593579"/>
    </source>
</evidence>
<evidence type="ECO:0000259" key="1">
    <source>
        <dbReference type="Pfam" id="PF13456"/>
    </source>
</evidence>
<gene>
    <name evidence="2" type="ORF">Gogos_012833</name>
</gene>
<comment type="caution">
    <text evidence="2">The sequence shown here is derived from an EMBL/GenBank/DDBJ whole genome shotgun (WGS) entry which is preliminary data.</text>
</comment>
<dbReference type="AlphaFoldDB" id="A0A7J9BTP7"/>
<feature type="non-terminal residue" evidence="2">
    <location>
        <position position="128"/>
    </location>
</feature>
<accession>A0A7J9BTP7</accession>
<dbReference type="GO" id="GO:0003676">
    <property type="term" value="F:nucleic acid binding"/>
    <property type="evidence" value="ECO:0007669"/>
    <property type="project" value="InterPro"/>
</dbReference>
<keyword evidence="3" id="KW-1185">Reference proteome</keyword>
<dbReference type="OrthoDB" id="1001836at2759"/>
<dbReference type="InterPro" id="IPR052929">
    <property type="entry name" value="RNase_H-like_EbsB-rel"/>
</dbReference>
<dbReference type="PANTHER" id="PTHR47074">
    <property type="entry name" value="BNAC02G40300D PROTEIN"/>
    <property type="match status" value="1"/>
</dbReference>
<dbReference type="InterPro" id="IPR002156">
    <property type="entry name" value="RNaseH_domain"/>
</dbReference>
<dbReference type="Pfam" id="PF13456">
    <property type="entry name" value="RVT_3"/>
    <property type="match status" value="1"/>
</dbReference>
<protein>
    <recommendedName>
        <fullName evidence="1">RNase H type-1 domain-containing protein</fullName>
    </recommendedName>
</protein>
<dbReference type="Proteomes" id="UP000593579">
    <property type="component" value="Unassembled WGS sequence"/>
</dbReference>
<dbReference type="PANTHER" id="PTHR47074:SF61">
    <property type="entry name" value="RNASE H TYPE-1 DOMAIN-CONTAINING PROTEIN"/>
    <property type="match status" value="1"/>
</dbReference>